<dbReference type="GO" id="GO:0052131">
    <property type="term" value="P:positive aerotaxis"/>
    <property type="evidence" value="ECO:0007669"/>
    <property type="project" value="UniProtKB-ARBA"/>
</dbReference>
<sequence>MKINLPVSGRAVEFDANANILSTTDLKGIITHVNDDFLAISGFDRDELLGRSHNLVRHPDMPPQAFAHLWQTLKDGRSWMGLVKNRCKNGDHYWVSAYVTPVLRDGKVVEYQSVRTRPDSVQAAAAEQLYTSLREGRRPSALRRPLLGLGARLLAGCVAAGLSGLGLAQLLDGMLPLAGVPAALASLGVCGAWIHWQLRPLSALLEKARRIADNPIGQWLYCGRTDEFGELDFAMRMLETETGAVVGRIAESARQLAGHAGHLASSVTSTSAATRRQQLDTEHVASAIEQMACSVQEVARSAQQSATAADQTDAAASAGREEVDATRLHIASLDEEVRQASGTVQALRSHSGDISQILEVIRSIAEQTNLLALNAAIEAARAGEAGRGFAVVADEVRALASRTRHSTEEIHTLIARLQQGAGDAVEAMQQSCRQASASLGQALRASDSLARINGQVSEISSMSLQIASAVEQQSAASEEIQRSLASIRIAADSNAESSGHSQHSAHQVADLAAELQALAQQFWERRHRHG</sequence>
<dbReference type="RefSeq" id="WP_151131156.1">
    <property type="nucleotide sequence ID" value="NZ_CP043311.1"/>
</dbReference>
<dbReference type="EMBL" id="CP043311">
    <property type="protein sequence ID" value="QEY60602.1"/>
    <property type="molecule type" value="Genomic_DNA"/>
</dbReference>
<dbReference type="InterPro" id="IPR000014">
    <property type="entry name" value="PAS"/>
</dbReference>
<dbReference type="SUPFAM" id="SSF55785">
    <property type="entry name" value="PYP-like sensor domain (PAS domain)"/>
    <property type="match status" value="1"/>
</dbReference>
<accession>A0A5J6QGI2</accession>
<comment type="subcellular location">
    <subcellularLocation>
        <location evidence="1">Cell inner membrane</location>
        <topology evidence="1">Multi-pass membrane protein</topology>
    </subcellularLocation>
</comment>
<dbReference type="KEGG" id="plal:FXN65_00540"/>
<feature type="domain" description="Methyl-accepting transducer" evidence="12">
    <location>
        <begin position="252"/>
        <end position="488"/>
    </location>
</feature>
<evidence type="ECO:0000256" key="4">
    <source>
        <dbReference type="ARBA" id="ARBA00022500"/>
    </source>
</evidence>
<dbReference type="PROSITE" id="PS50111">
    <property type="entry name" value="CHEMOTAXIS_TRANSDUC_2"/>
    <property type="match status" value="1"/>
</dbReference>
<evidence type="ECO:0000256" key="1">
    <source>
        <dbReference type="ARBA" id="ARBA00004429"/>
    </source>
</evidence>
<evidence type="ECO:0000256" key="6">
    <source>
        <dbReference type="ARBA" id="ARBA00022692"/>
    </source>
</evidence>
<comment type="similarity">
    <text evidence="10">Belongs to the methyl-accepting chemotaxis (MCP) protein family.</text>
</comment>
<evidence type="ECO:0000256" key="8">
    <source>
        <dbReference type="ARBA" id="ARBA00023136"/>
    </source>
</evidence>
<dbReference type="InterPro" id="IPR004090">
    <property type="entry name" value="Chemotax_Me-accpt_rcpt"/>
</dbReference>
<evidence type="ECO:0000259" key="12">
    <source>
        <dbReference type="PROSITE" id="PS50111"/>
    </source>
</evidence>
<keyword evidence="8" id="KW-0472">Membrane</keyword>
<keyword evidence="9 11" id="KW-0807">Transducer</keyword>
<dbReference type="CDD" id="cd11386">
    <property type="entry name" value="MCP_signal"/>
    <property type="match status" value="1"/>
</dbReference>
<dbReference type="PROSITE" id="PS50112">
    <property type="entry name" value="PAS"/>
    <property type="match status" value="1"/>
</dbReference>
<keyword evidence="2" id="KW-1003">Cell membrane</keyword>
<dbReference type="PRINTS" id="PR00260">
    <property type="entry name" value="CHEMTRNSDUCR"/>
</dbReference>
<dbReference type="PANTHER" id="PTHR32089">
    <property type="entry name" value="METHYL-ACCEPTING CHEMOTAXIS PROTEIN MCPB"/>
    <property type="match status" value="1"/>
</dbReference>
<dbReference type="AlphaFoldDB" id="A0A5J6QGI2"/>
<evidence type="ECO:0000256" key="9">
    <source>
        <dbReference type="ARBA" id="ARBA00023224"/>
    </source>
</evidence>
<evidence type="ECO:0000313" key="15">
    <source>
        <dbReference type="Proteomes" id="UP000327179"/>
    </source>
</evidence>
<evidence type="ECO:0000313" key="14">
    <source>
        <dbReference type="EMBL" id="QEY60602.1"/>
    </source>
</evidence>
<dbReference type="InterPro" id="IPR004089">
    <property type="entry name" value="MCPsignal_dom"/>
</dbReference>
<organism evidence="14 15">
    <name type="scientific">Metapseudomonas lalkuanensis</name>
    <dbReference type="NCBI Taxonomy" id="2604832"/>
    <lineage>
        <taxon>Bacteria</taxon>
        <taxon>Pseudomonadati</taxon>
        <taxon>Pseudomonadota</taxon>
        <taxon>Gammaproteobacteria</taxon>
        <taxon>Pseudomonadales</taxon>
        <taxon>Pseudomonadaceae</taxon>
        <taxon>Metapseudomonas</taxon>
    </lineage>
</organism>
<evidence type="ECO:0000256" key="7">
    <source>
        <dbReference type="ARBA" id="ARBA00022989"/>
    </source>
</evidence>
<evidence type="ECO:0000256" key="11">
    <source>
        <dbReference type="PROSITE-ProRule" id="PRU00284"/>
    </source>
</evidence>
<dbReference type="Pfam" id="PF00015">
    <property type="entry name" value="MCPsignal"/>
    <property type="match status" value="1"/>
</dbReference>
<protein>
    <submittedName>
        <fullName evidence="14">Methyl-accepting chemotaxis protein</fullName>
    </submittedName>
</protein>
<dbReference type="InterPro" id="IPR013655">
    <property type="entry name" value="PAS_fold_3"/>
</dbReference>
<dbReference type="Gene3D" id="1.10.287.950">
    <property type="entry name" value="Methyl-accepting chemotaxis protein"/>
    <property type="match status" value="1"/>
</dbReference>
<keyword evidence="7" id="KW-1133">Transmembrane helix</keyword>
<evidence type="ECO:0000256" key="2">
    <source>
        <dbReference type="ARBA" id="ARBA00022475"/>
    </source>
</evidence>
<gene>
    <name evidence="14" type="ORF">FXN65_00540</name>
</gene>
<keyword evidence="5" id="KW-0997">Cell inner membrane</keyword>
<evidence type="ECO:0000256" key="5">
    <source>
        <dbReference type="ARBA" id="ARBA00022519"/>
    </source>
</evidence>
<dbReference type="Proteomes" id="UP000327179">
    <property type="component" value="Chromosome"/>
</dbReference>
<dbReference type="GO" id="GO:0005886">
    <property type="term" value="C:plasma membrane"/>
    <property type="evidence" value="ECO:0007669"/>
    <property type="project" value="UniProtKB-SubCell"/>
</dbReference>
<dbReference type="GO" id="GO:0007165">
    <property type="term" value="P:signal transduction"/>
    <property type="evidence" value="ECO:0007669"/>
    <property type="project" value="UniProtKB-KW"/>
</dbReference>
<keyword evidence="15" id="KW-1185">Reference proteome</keyword>
<dbReference type="SUPFAM" id="SSF58104">
    <property type="entry name" value="Methyl-accepting chemotaxis protein (MCP) signaling domain"/>
    <property type="match status" value="1"/>
</dbReference>
<name>A0A5J6QGI2_9GAMM</name>
<proteinExistence type="inferred from homology"/>
<dbReference type="NCBIfam" id="TIGR00229">
    <property type="entry name" value="sensory_box"/>
    <property type="match status" value="1"/>
</dbReference>
<dbReference type="Pfam" id="PF08447">
    <property type="entry name" value="PAS_3"/>
    <property type="match status" value="1"/>
</dbReference>
<evidence type="ECO:0000259" key="13">
    <source>
        <dbReference type="PROSITE" id="PS50112"/>
    </source>
</evidence>
<dbReference type="FunFam" id="1.10.287.950:FF:000001">
    <property type="entry name" value="Methyl-accepting chemotaxis sensory transducer"/>
    <property type="match status" value="1"/>
</dbReference>
<dbReference type="CDD" id="cd00130">
    <property type="entry name" value="PAS"/>
    <property type="match status" value="1"/>
</dbReference>
<dbReference type="FunFam" id="3.30.450.20:FF:000046">
    <property type="entry name" value="Aerotaxis sensor receptor"/>
    <property type="match status" value="1"/>
</dbReference>
<dbReference type="GO" id="GO:0004888">
    <property type="term" value="F:transmembrane signaling receptor activity"/>
    <property type="evidence" value="ECO:0007669"/>
    <property type="project" value="InterPro"/>
</dbReference>
<evidence type="ECO:0000256" key="10">
    <source>
        <dbReference type="ARBA" id="ARBA00029447"/>
    </source>
</evidence>
<keyword evidence="6" id="KW-0812">Transmembrane</keyword>
<keyword evidence="3" id="KW-0488">Methylation</keyword>
<dbReference type="SMART" id="SM00283">
    <property type="entry name" value="MA"/>
    <property type="match status" value="1"/>
</dbReference>
<dbReference type="PANTHER" id="PTHR32089:SF74">
    <property type="entry name" value="METHYL-ACCEPTING CHEMOTAXIS PROTEIN AER"/>
    <property type="match status" value="1"/>
</dbReference>
<feature type="domain" description="PAS" evidence="13">
    <location>
        <begin position="25"/>
        <end position="76"/>
    </location>
</feature>
<evidence type="ECO:0000256" key="3">
    <source>
        <dbReference type="ARBA" id="ARBA00022481"/>
    </source>
</evidence>
<dbReference type="InterPro" id="IPR035965">
    <property type="entry name" value="PAS-like_dom_sf"/>
</dbReference>
<reference evidence="14 15" key="1">
    <citation type="submission" date="2019-08" db="EMBL/GenBank/DDBJ databases">
        <title>Whole-genome Sequencing of e-waste polymer degrading bacterium Pseudomonas sp. strain PE08.</title>
        <authorList>
            <person name="Kirdat K."/>
            <person name="Debbarma P."/>
            <person name="Narawade N."/>
            <person name="Suyal D."/>
            <person name="Thorat V."/>
            <person name="Shouche Y."/>
            <person name="Goel R."/>
            <person name="Yadav A."/>
        </authorList>
    </citation>
    <scope>NUCLEOTIDE SEQUENCE [LARGE SCALE GENOMIC DNA]</scope>
    <source>
        <strain evidence="14 15">PE08</strain>
    </source>
</reference>
<keyword evidence="4" id="KW-0145">Chemotaxis</keyword>
<dbReference type="Gene3D" id="3.30.450.20">
    <property type="entry name" value="PAS domain"/>
    <property type="match status" value="1"/>
</dbReference>